<name>A0ABT7BSM6_9CYAN</name>
<evidence type="ECO:0000313" key="2">
    <source>
        <dbReference type="Proteomes" id="UP001231370"/>
    </source>
</evidence>
<evidence type="ECO:0000313" key="1">
    <source>
        <dbReference type="EMBL" id="MDJ1181519.1"/>
    </source>
</evidence>
<reference evidence="1 2" key="1">
    <citation type="submission" date="2023-01" db="EMBL/GenBank/DDBJ databases">
        <title>Novel diversity within Roseofilum (Cyanobacteria; Desertifilaceae) from marine benthic mats with descriptions of four novel species.</title>
        <authorList>
            <person name="Wang Y."/>
            <person name="Berthold D.E."/>
            <person name="Hu J."/>
            <person name="Lefler F.W."/>
            <person name="Laughinghouse H.D. IV."/>
        </authorList>
    </citation>
    <scope>NUCLEOTIDE SEQUENCE [LARGE SCALE GENOMIC DNA]</scope>
    <source>
        <strain evidence="1 2">BLCC-M91</strain>
    </source>
</reference>
<dbReference type="RefSeq" id="WP_283764815.1">
    <property type="nucleotide sequence ID" value="NZ_JAQPOK010000167.1"/>
</dbReference>
<dbReference type="EMBL" id="JAQPOK010000167">
    <property type="protein sequence ID" value="MDJ1181519.1"/>
    <property type="molecule type" value="Genomic_DNA"/>
</dbReference>
<protein>
    <submittedName>
        <fullName evidence="1">Uncharacterized protein</fullName>
    </submittedName>
</protein>
<sequence length="80" mass="9040">MLNYKVSPILTHPTVAQNTQQKLSADDRIEGFSQLVSGMIQSLSTVDLPEGVEPEDLQKALEEFRERKIQQIQEQISVKS</sequence>
<gene>
    <name evidence="1" type="ORF">PJF56_21875</name>
</gene>
<proteinExistence type="predicted"/>
<comment type="caution">
    <text evidence="1">The sequence shown here is derived from an EMBL/GenBank/DDBJ whole genome shotgun (WGS) entry which is preliminary data.</text>
</comment>
<accession>A0ABT7BSM6</accession>
<dbReference type="Proteomes" id="UP001231370">
    <property type="component" value="Unassembled WGS sequence"/>
</dbReference>
<organism evidence="1 2">
    <name type="scientific">Roseofilum halophilum BLCC-M91</name>
    <dbReference type="NCBI Taxonomy" id="3022259"/>
    <lineage>
        <taxon>Bacteria</taxon>
        <taxon>Bacillati</taxon>
        <taxon>Cyanobacteriota</taxon>
        <taxon>Cyanophyceae</taxon>
        <taxon>Desertifilales</taxon>
        <taxon>Desertifilaceae</taxon>
        <taxon>Roseofilum</taxon>
        <taxon>Roseofilum halophilum</taxon>
    </lineage>
</organism>
<keyword evidence="2" id="KW-1185">Reference proteome</keyword>